<feature type="transmembrane region" description="Helical" evidence="2">
    <location>
        <begin position="503"/>
        <end position="523"/>
    </location>
</feature>
<dbReference type="InterPro" id="IPR006621">
    <property type="entry name" value="Nose-resist-to-fluoxetine_N"/>
</dbReference>
<keyword evidence="2" id="KW-0812">Transmembrane</keyword>
<keyword evidence="5" id="KW-1185">Reference proteome</keyword>
<accession>A0ABM1TMT2</accession>
<keyword evidence="2" id="KW-0472">Membrane</keyword>
<dbReference type="Pfam" id="PF01757">
    <property type="entry name" value="Acyl_transf_3"/>
    <property type="match status" value="1"/>
</dbReference>
<dbReference type="PANTHER" id="PTHR11161:SF0">
    <property type="entry name" value="O-ACYLTRANSFERASE LIKE PROTEIN"/>
    <property type="match status" value="1"/>
</dbReference>
<feature type="transmembrane region" description="Helical" evidence="2">
    <location>
        <begin position="664"/>
        <end position="685"/>
    </location>
</feature>
<feature type="chain" id="PRO_5045508747" evidence="3">
    <location>
        <begin position="22"/>
        <end position="746"/>
    </location>
</feature>
<sequence>MYFFQVVVLAVFGLVISGSEANDGDHPLILQERNFLPEITQDDFREALKRGLDLDTGRSLLGLILSQILNVDFNTTLSPQCTAGIVSLIKDLTTSQFWAIQMFDASAKIESGILNGKFSFIGSYDECLNVQRPKQSTAPPDVGISDIKGQYCVVYLKPIPPQWNTTQTQIDDLDHNEFINAPEVWRGGDTFGSMMGSVQGLGSYMAYRAGLCLPSSCSLMDLNLMLKSSLSQVPVETNALRCEGNETHPLTVEQIFVITLFSVLLALLVLGTLLDILFYLQRRRTRANDAISASKGKISQFLLCFSAYTNGQKILNTKTNSDTMGALHGIRFLSMTWVLIGHTYAFINFQSAENLIEMTKIGTNFAFLAVSNATVSVDTFFFLSGLLVTYITLKVMKKNNGHLNLPLYYFHRFLRLTPPYALIIALTVVWKVMSRGPFWNDIVVSQANFCQKTWWASLLYISNFVKSQEICLAHGWYLSNDMQFFVLTPLILIPLYKKPIAGLIINFLFLLGTTITPGVLNYVNDFPPYGVLGGDIKTIMDQFKTIYIKPYCRMGPYCVGIFVAYFLLKHKNIKLKPIIQVIGWSLSIACNLSIIYGIYPWNKGHLPSTEVAAIYTATHRTAWSLGLAWLTIACVTGHGVNEEQGLPLPEKRGFTSDLRNMGSVYLFFGFLVMTMALAFVCSIAFESPFMALEKLILPREEKQVEKPLPLENINGNGGTHAVTVNDEEPAGLDNPGFTKDPIPPNM</sequence>
<name>A0ABM1TMT2_LIMPO</name>
<dbReference type="Proteomes" id="UP000694941">
    <property type="component" value="Unplaced"/>
</dbReference>
<reference evidence="6" key="1">
    <citation type="submission" date="2025-08" db="UniProtKB">
        <authorList>
            <consortium name="RefSeq"/>
        </authorList>
    </citation>
    <scope>IDENTIFICATION</scope>
    <source>
        <tissue evidence="6">Muscle</tissue>
    </source>
</reference>
<feature type="transmembrane region" description="Helical" evidence="2">
    <location>
        <begin position="367"/>
        <end position="393"/>
    </location>
</feature>
<dbReference type="SMART" id="SM00703">
    <property type="entry name" value="NRF"/>
    <property type="match status" value="1"/>
</dbReference>
<protein>
    <submittedName>
        <fullName evidence="6">Nose resistant to fluoxetine protein 6-like</fullName>
    </submittedName>
</protein>
<keyword evidence="2" id="KW-1133">Transmembrane helix</keyword>
<gene>
    <name evidence="6" type="primary">LOC106472952</name>
</gene>
<evidence type="ECO:0000256" key="1">
    <source>
        <dbReference type="SAM" id="MobiDB-lite"/>
    </source>
</evidence>
<feature type="transmembrane region" description="Helical" evidence="2">
    <location>
        <begin position="255"/>
        <end position="280"/>
    </location>
</feature>
<evidence type="ECO:0000259" key="4">
    <source>
        <dbReference type="SMART" id="SM00703"/>
    </source>
</evidence>
<evidence type="ECO:0000256" key="3">
    <source>
        <dbReference type="SAM" id="SignalP"/>
    </source>
</evidence>
<organism evidence="5 6">
    <name type="scientific">Limulus polyphemus</name>
    <name type="common">Atlantic horseshoe crab</name>
    <dbReference type="NCBI Taxonomy" id="6850"/>
    <lineage>
        <taxon>Eukaryota</taxon>
        <taxon>Metazoa</taxon>
        <taxon>Ecdysozoa</taxon>
        <taxon>Arthropoda</taxon>
        <taxon>Chelicerata</taxon>
        <taxon>Merostomata</taxon>
        <taxon>Xiphosura</taxon>
        <taxon>Limulidae</taxon>
        <taxon>Limulus</taxon>
    </lineage>
</organism>
<feature type="transmembrane region" description="Helical" evidence="2">
    <location>
        <begin position="580"/>
        <end position="599"/>
    </location>
</feature>
<dbReference type="InterPro" id="IPR002656">
    <property type="entry name" value="Acyl_transf_3_dom"/>
</dbReference>
<evidence type="ECO:0000313" key="6">
    <source>
        <dbReference type="RefSeq" id="XP_022257188.1"/>
    </source>
</evidence>
<keyword evidence="3" id="KW-0732">Signal</keyword>
<dbReference type="Pfam" id="PF20146">
    <property type="entry name" value="NRF"/>
    <property type="match status" value="1"/>
</dbReference>
<dbReference type="InterPro" id="IPR052728">
    <property type="entry name" value="O2_lipid_transport_reg"/>
</dbReference>
<dbReference type="GeneID" id="106472952"/>
<feature type="region of interest" description="Disordered" evidence="1">
    <location>
        <begin position="724"/>
        <end position="746"/>
    </location>
</feature>
<feature type="transmembrane region" description="Helical" evidence="2">
    <location>
        <begin position="330"/>
        <end position="347"/>
    </location>
</feature>
<evidence type="ECO:0000313" key="5">
    <source>
        <dbReference type="Proteomes" id="UP000694941"/>
    </source>
</evidence>
<proteinExistence type="predicted"/>
<evidence type="ECO:0000256" key="2">
    <source>
        <dbReference type="SAM" id="Phobius"/>
    </source>
</evidence>
<dbReference type="RefSeq" id="XP_022257188.1">
    <property type="nucleotide sequence ID" value="XM_022401480.1"/>
</dbReference>
<dbReference type="PANTHER" id="PTHR11161">
    <property type="entry name" value="O-ACYLTRANSFERASE"/>
    <property type="match status" value="1"/>
</dbReference>
<feature type="transmembrane region" description="Helical" evidence="2">
    <location>
        <begin position="413"/>
        <end position="433"/>
    </location>
</feature>
<feature type="signal peptide" evidence="3">
    <location>
        <begin position="1"/>
        <end position="21"/>
    </location>
</feature>
<feature type="domain" description="Nose resistant-to-fluoxetine protein N-terminal" evidence="4">
    <location>
        <begin position="78"/>
        <end position="244"/>
    </location>
</feature>
<feature type="transmembrane region" description="Helical" evidence="2">
    <location>
        <begin position="548"/>
        <end position="568"/>
    </location>
</feature>